<comment type="caution">
    <text evidence="2">The sequence shown here is derived from an EMBL/GenBank/DDBJ whole genome shotgun (WGS) entry which is preliminary data.</text>
</comment>
<sequence>LDNDTDPEGHTQTVANFTDPSNGTVTQNPDGSLTYTPDEGFSGEDTFTYTVTDSEGAEDTATVTVTVGPENQPPQADPVLTASNQDSDMVPDDFPVEGIAFFKKLDVGGGLDGVGPENDLQDPADLGGIDNETAESALAFDVTSLPAYGSLFIEQDGVFTELNMTNLNEGSSLIDTADAVYWVATHEQVLTGSSKTVGGNYTAAGIESSWEQEGVNIYARTQSGEESVVSFNANDGIGVIGTTGGPAAQLGYDSTTDQAEVLIVDFEQAARITNIDITHLIQGEGEVGKVEAYLDGNLVGSFTFSNVDGAADITLTPVALGTGNAAGSNAGSFDLGSLVTDQLRFSAEPYAGESDRENDSSDYFIGGITYEPVAPVEFNYQVIDEEGLPSDPVAVVINPSSSTPVPEPEPGYVTPVGGDDIPLQVDESDIPDTHSDGLAFTAGSDDLTGFAFSSDLNGLSTAGGLSWNWDSETQVTGSVNGSPVVTLTLVSATIAAGSTGNVQVTAELSDNLDHADIAGYNLMDLGSITVIGSTDADDTAEGTVGIKVVDDIIEITDLSNSQVEEGVAVGALSVDEGADELASLVFTGSAPSWLKTADGESVSYQSLENGSLEAVDEDGERVFLLSADSDGDGYTLTLDQMLQAPVVEAEVTINASMIDAGTPIGGETAITQNGVTVYLSSSGGDIAANTNPSQDGYGVDNTQVDEYGEAITYRLDAGQEFDNVSFTIGNFSSTGQGDTFYYQRYNDGQPIDASPQAVAAQAGNESGEFTINIPGDGYDQIVILSHVDEQGDFGSSYKVISMSADVIQYNSTDVILDFGIGVTDGDGDSHGGSFQVAIDTSGDGAYPDMDPMSLDNLVATPPDNNNIE</sequence>
<evidence type="ECO:0000256" key="1">
    <source>
        <dbReference type="SAM" id="MobiDB-lite"/>
    </source>
</evidence>
<gene>
    <name evidence="2" type="ORF">H9C73_13430</name>
</gene>
<name>A0ABS3ZDE9_9GAMM</name>
<reference evidence="2 3" key="1">
    <citation type="submission" date="2020-09" db="EMBL/GenBank/DDBJ databases">
        <authorList>
            <person name="Tanuku N.R.S."/>
        </authorList>
    </citation>
    <scope>NUCLEOTIDE SEQUENCE [LARGE SCALE GENOMIC DNA]</scope>
    <source>
        <strain evidence="2 3">AK62</strain>
    </source>
</reference>
<accession>A0ABS3ZDE9</accession>
<evidence type="ECO:0000313" key="2">
    <source>
        <dbReference type="EMBL" id="MBP0049733.1"/>
    </source>
</evidence>
<proteinExistence type="predicted"/>
<keyword evidence="3" id="KW-1185">Reference proteome</keyword>
<evidence type="ECO:0000313" key="3">
    <source>
        <dbReference type="Proteomes" id="UP000810171"/>
    </source>
</evidence>
<feature type="compositionally biased region" description="Polar residues" evidence="1">
    <location>
        <begin position="10"/>
        <end position="35"/>
    </location>
</feature>
<dbReference type="EMBL" id="JACVEW010000023">
    <property type="protein sequence ID" value="MBP0049733.1"/>
    <property type="molecule type" value="Genomic_DNA"/>
</dbReference>
<feature type="non-terminal residue" evidence="2">
    <location>
        <position position="1"/>
    </location>
</feature>
<protein>
    <submittedName>
        <fullName evidence="2">Cadherin-like domain-containing protein</fullName>
    </submittedName>
</protein>
<dbReference type="RefSeq" id="WP_209288417.1">
    <property type="nucleotide sequence ID" value="NZ_JACVEW010000023.1"/>
</dbReference>
<dbReference type="Proteomes" id="UP000810171">
    <property type="component" value="Unassembled WGS sequence"/>
</dbReference>
<organism evidence="2 3">
    <name type="scientific">Marinobacterium alkalitolerans</name>
    <dbReference type="NCBI Taxonomy" id="1542925"/>
    <lineage>
        <taxon>Bacteria</taxon>
        <taxon>Pseudomonadati</taxon>
        <taxon>Pseudomonadota</taxon>
        <taxon>Gammaproteobacteria</taxon>
        <taxon>Oceanospirillales</taxon>
        <taxon>Oceanospirillaceae</taxon>
        <taxon>Marinobacterium</taxon>
    </lineage>
</organism>
<dbReference type="Pfam" id="PF17963">
    <property type="entry name" value="Big_9"/>
    <property type="match status" value="1"/>
</dbReference>
<dbReference type="Gene3D" id="2.60.40.3440">
    <property type="match status" value="1"/>
</dbReference>
<feature type="region of interest" description="Disordered" evidence="1">
    <location>
        <begin position="1"/>
        <end position="47"/>
    </location>
</feature>